<feature type="transmembrane region" description="Helical" evidence="9">
    <location>
        <begin position="44"/>
        <end position="68"/>
    </location>
</feature>
<evidence type="ECO:0000256" key="7">
    <source>
        <dbReference type="ARBA" id="ARBA00022989"/>
    </source>
</evidence>
<dbReference type="Pfam" id="PF05525">
    <property type="entry name" value="Branch_AA_trans"/>
    <property type="match status" value="1"/>
</dbReference>
<dbReference type="GO" id="GO:0005304">
    <property type="term" value="F:L-valine transmembrane transporter activity"/>
    <property type="evidence" value="ECO:0007669"/>
    <property type="project" value="TreeGrafter"/>
</dbReference>
<keyword evidence="4" id="KW-1003">Cell membrane</keyword>
<dbReference type="GO" id="GO:0015820">
    <property type="term" value="P:L-leucine transport"/>
    <property type="evidence" value="ECO:0007669"/>
    <property type="project" value="TreeGrafter"/>
</dbReference>
<evidence type="ECO:0000256" key="8">
    <source>
        <dbReference type="ARBA" id="ARBA00023136"/>
    </source>
</evidence>
<keyword evidence="7 9" id="KW-1133">Transmembrane helix</keyword>
<feature type="transmembrane region" description="Helical" evidence="9">
    <location>
        <begin position="229"/>
        <end position="250"/>
    </location>
</feature>
<evidence type="ECO:0000313" key="11">
    <source>
        <dbReference type="Proteomes" id="UP000426857"/>
    </source>
</evidence>
<feature type="transmembrane region" description="Helical" evidence="9">
    <location>
        <begin position="154"/>
        <end position="174"/>
    </location>
</feature>
<proteinExistence type="inferred from homology"/>
<accession>A0A6B8TD33</accession>
<evidence type="ECO:0000256" key="4">
    <source>
        <dbReference type="ARBA" id="ARBA00022475"/>
    </source>
</evidence>
<dbReference type="AlphaFoldDB" id="A0A6B8TD33"/>
<feature type="transmembrane region" description="Helical" evidence="9">
    <location>
        <begin position="341"/>
        <end position="362"/>
    </location>
</feature>
<evidence type="ECO:0000256" key="1">
    <source>
        <dbReference type="ARBA" id="ARBA00004651"/>
    </source>
</evidence>
<feature type="transmembrane region" description="Helical" evidence="9">
    <location>
        <begin position="80"/>
        <end position="102"/>
    </location>
</feature>
<dbReference type="GO" id="GO:0015818">
    <property type="term" value="P:isoleucine transport"/>
    <property type="evidence" value="ECO:0007669"/>
    <property type="project" value="TreeGrafter"/>
</dbReference>
<name>A0A6B8TD33_9CORY</name>
<feature type="transmembrane region" description="Helical" evidence="9">
    <location>
        <begin position="12"/>
        <end position="32"/>
    </location>
</feature>
<dbReference type="GO" id="GO:0015190">
    <property type="term" value="F:L-leucine transmembrane transporter activity"/>
    <property type="evidence" value="ECO:0007669"/>
    <property type="project" value="TreeGrafter"/>
</dbReference>
<dbReference type="PANTHER" id="PTHR30588:SF0">
    <property type="entry name" value="BRANCHED-CHAIN AMINO ACID PERMEASE BRNQ"/>
    <property type="match status" value="1"/>
</dbReference>
<dbReference type="EMBL" id="CP046322">
    <property type="protein sequence ID" value="QGS33808.1"/>
    <property type="molecule type" value="Genomic_DNA"/>
</dbReference>
<evidence type="ECO:0000313" key="10">
    <source>
        <dbReference type="EMBL" id="QGS33808.1"/>
    </source>
</evidence>
<dbReference type="KEGG" id="cxe:FOB82_01445"/>
<comment type="subcellular location">
    <subcellularLocation>
        <location evidence="1">Cell membrane</location>
        <topology evidence="1">Multi-pass membrane protein</topology>
    </subcellularLocation>
</comment>
<protein>
    <submittedName>
        <fullName evidence="10">Branched-chain amino acid transport system II carrier protein</fullName>
    </submittedName>
</protein>
<feature type="transmembrane region" description="Helical" evidence="9">
    <location>
        <begin position="282"/>
        <end position="307"/>
    </location>
</feature>
<dbReference type="NCBIfam" id="TIGR00796">
    <property type="entry name" value="livcs"/>
    <property type="match status" value="1"/>
</dbReference>
<keyword evidence="8 9" id="KW-0472">Membrane</keyword>
<feature type="transmembrane region" description="Helical" evidence="9">
    <location>
        <begin position="122"/>
        <end position="142"/>
    </location>
</feature>
<comment type="similarity">
    <text evidence="2">Belongs to the branched chain amino acid transporter family.</text>
</comment>
<feature type="transmembrane region" description="Helical" evidence="9">
    <location>
        <begin position="194"/>
        <end position="217"/>
    </location>
</feature>
<feature type="transmembrane region" description="Helical" evidence="9">
    <location>
        <begin position="314"/>
        <end position="335"/>
    </location>
</feature>
<dbReference type="PANTHER" id="PTHR30588">
    <property type="entry name" value="BRANCHED-CHAIN AMINO ACID TRANSPORT SYSTEM 2 CARRIER PROTEIN"/>
    <property type="match status" value="1"/>
</dbReference>
<evidence type="ECO:0000256" key="9">
    <source>
        <dbReference type="SAM" id="Phobius"/>
    </source>
</evidence>
<evidence type="ECO:0000256" key="3">
    <source>
        <dbReference type="ARBA" id="ARBA00022448"/>
    </source>
</evidence>
<keyword evidence="5 9" id="KW-0812">Transmembrane</keyword>
<keyword evidence="6" id="KW-0029">Amino-acid transport</keyword>
<dbReference type="Proteomes" id="UP000426857">
    <property type="component" value="Chromosome"/>
</dbReference>
<dbReference type="InterPro" id="IPR004685">
    <property type="entry name" value="Brnchd-chn_aa_trnsp_Livcs"/>
</dbReference>
<feature type="transmembrane region" description="Helical" evidence="9">
    <location>
        <begin position="374"/>
        <end position="393"/>
    </location>
</feature>
<dbReference type="GO" id="GO:0005886">
    <property type="term" value="C:plasma membrane"/>
    <property type="evidence" value="ECO:0007669"/>
    <property type="project" value="UniProtKB-SubCell"/>
</dbReference>
<keyword evidence="3" id="KW-0813">Transport</keyword>
<evidence type="ECO:0000256" key="2">
    <source>
        <dbReference type="ARBA" id="ARBA00008540"/>
    </source>
</evidence>
<dbReference type="GO" id="GO:0015188">
    <property type="term" value="F:L-isoleucine transmembrane transporter activity"/>
    <property type="evidence" value="ECO:0007669"/>
    <property type="project" value="TreeGrafter"/>
</dbReference>
<feature type="transmembrane region" description="Helical" evidence="9">
    <location>
        <begin position="413"/>
        <end position="430"/>
    </location>
</feature>
<evidence type="ECO:0000256" key="6">
    <source>
        <dbReference type="ARBA" id="ARBA00022970"/>
    </source>
</evidence>
<evidence type="ECO:0000256" key="5">
    <source>
        <dbReference type="ARBA" id="ARBA00022692"/>
    </source>
</evidence>
<sequence length="460" mass="47522">MTDKSSRSDGPTIIVVGLMLFAMFFGAGNLIFPPLLGVEAGTAYAPAMAGFLSTAVLLPALAVIAVSVSGNGIVDIASRAGKIFGLVFSIAVYLSIGALYAIPRTANVAFETGVAGVAGTTSAWALFAFTVAFFAVSLWLSLRPGGIVDSLGRWLTPALLVLIVALVVVGSMVLTGEPGAPTEKWADAPYAAGFLEGYLTMDSLAALVFGIVVIDSLRSRGIRDQRRVVTSSILAGVVAVILLGVVYLGLGRLGRGIEGEYTNGALLLSDAATQSFGAAGAWIFALIVLLACLTTAVGLITSTAAFFSSLTPRIGFRAWAVVFTLAGLLMSNLGLETIIGIAIPLNVFLYPMAVALVFLTLLQAALPFKLVWSYRIPVAVAGVFALIDLARALAVEPASAIPALAELPLYEQSLSWVIPTAIALVICLFVDHRNGLPAPEPGESTASIGAEGARAANVHA</sequence>
<gene>
    <name evidence="10" type="primary">brnQ</name>
    <name evidence="10" type="ORF">FOB82_01445</name>
</gene>
<dbReference type="RefSeq" id="WP_155867433.1">
    <property type="nucleotide sequence ID" value="NZ_CP046322.1"/>
</dbReference>
<organism evidence="10 11">
    <name type="scientific">Corynebacterium xerosis</name>
    <dbReference type="NCBI Taxonomy" id="1725"/>
    <lineage>
        <taxon>Bacteria</taxon>
        <taxon>Bacillati</taxon>
        <taxon>Actinomycetota</taxon>
        <taxon>Actinomycetes</taxon>
        <taxon>Mycobacteriales</taxon>
        <taxon>Corynebacteriaceae</taxon>
        <taxon>Corynebacterium</taxon>
    </lineage>
</organism>
<reference evidence="10 11" key="1">
    <citation type="submission" date="2019-11" db="EMBL/GenBank/DDBJ databases">
        <title>FDA dAtabase for Regulatory Grade micrObial Sequences (FDA-ARGOS): Supporting development and validation of Infectious Disease Dx tests.</title>
        <authorList>
            <person name="Kerrigan L."/>
            <person name="Long C."/>
            <person name="Tallon L."/>
            <person name="Sadzewicz L."/>
            <person name="Vavikolanu K."/>
            <person name="Mehta A."/>
            <person name="Aluvathingal J."/>
            <person name="Nadendla S."/>
            <person name="Yan Y."/>
            <person name="Sichtig H."/>
        </authorList>
    </citation>
    <scope>NUCLEOTIDE SEQUENCE [LARGE SCALE GENOMIC DNA]</scope>
    <source>
        <strain evidence="10 11">FDAARGOS_674</strain>
    </source>
</reference>